<dbReference type="AlphaFoldDB" id="A0A4Q0I6M1"/>
<evidence type="ECO:0000256" key="1">
    <source>
        <dbReference type="SAM" id="Phobius"/>
    </source>
</evidence>
<keyword evidence="1" id="KW-0472">Membrane</keyword>
<evidence type="ECO:0000313" key="2">
    <source>
        <dbReference type="EMBL" id="RXE59938.1"/>
    </source>
</evidence>
<feature type="transmembrane region" description="Helical" evidence="1">
    <location>
        <begin position="30"/>
        <end position="50"/>
    </location>
</feature>
<evidence type="ECO:0000313" key="3">
    <source>
        <dbReference type="Proteomes" id="UP000289166"/>
    </source>
</evidence>
<keyword evidence="1" id="KW-0812">Transmembrane</keyword>
<dbReference type="OrthoDB" id="2083968at2"/>
<dbReference type="EMBL" id="RLII01000003">
    <property type="protein sequence ID" value="RXE59938.1"/>
    <property type="molecule type" value="Genomic_DNA"/>
</dbReference>
<gene>
    <name evidence="2" type="ORF">EFD62_04080</name>
</gene>
<accession>A0A4Q0I6M1</accession>
<sequence>MKGDINLLPEDIMSTTTYERPSSGSGALKWIIGLILVGVVVGASLVAPLLHIKMLEGELAQLEKEINSEKYTEVKKVNSDLDSINGVLGKKETVLNQIDSASYPINDIIVAISNAAPIGCKLTNLDFKNNKIKVTGVVEDNLVVAEFVSSVQRLSFLALDSEVNVEEGNIFNFTLLVGRKDGK</sequence>
<dbReference type="Proteomes" id="UP000289166">
    <property type="component" value="Unassembled WGS sequence"/>
</dbReference>
<name>A0A4Q0I6M1_9FIRM</name>
<keyword evidence="3" id="KW-1185">Reference proteome</keyword>
<reference evidence="3" key="1">
    <citation type="submission" date="2018-11" db="EMBL/GenBank/DDBJ databases">
        <title>Genome sequencing of a novel mesophilic and cellulolytic organism within the genus Hungateiclostridium.</title>
        <authorList>
            <person name="Rettenmaier R."/>
            <person name="Liebl W."/>
            <person name="Zverlov V."/>
        </authorList>
    </citation>
    <scope>NUCLEOTIDE SEQUENCE [LARGE SCALE GENOMIC DNA]</scope>
    <source>
        <strain evidence="3">N2K1</strain>
    </source>
</reference>
<dbReference type="RefSeq" id="WP_069193393.1">
    <property type="nucleotide sequence ID" value="NZ_RLII01000003.1"/>
</dbReference>
<organism evidence="2 3">
    <name type="scientific">Acetivibrio mesophilus</name>
    <dbReference type="NCBI Taxonomy" id="2487273"/>
    <lineage>
        <taxon>Bacteria</taxon>
        <taxon>Bacillati</taxon>
        <taxon>Bacillota</taxon>
        <taxon>Clostridia</taxon>
        <taxon>Eubacteriales</taxon>
        <taxon>Oscillospiraceae</taxon>
        <taxon>Acetivibrio</taxon>
    </lineage>
</organism>
<comment type="caution">
    <text evidence="2">The sequence shown here is derived from an EMBL/GenBank/DDBJ whole genome shotgun (WGS) entry which is preliminary data.</text>
</comment>
<protein>
    <submittedName>
        <fullName evidence="2">Fimbrial protein</fullName>
    </submittedName>
</protein>
<proteinExistence type="predicted"/>
<keyword evidence="1" id="KW-1133">Transmembrane helix</keyword>